<dbReference type="GO" id="GO:0005743">
    <property type="term" value="C:mitochondrial inner membrane"/>
    <property type="evidence" value="ECO:0007669"/>
    <property type="project" value="UniProtKB-SubCell"/>
</dbReference>
<comment type="subcellular location">
    <subcellularLocation>
        <location evidence="1">Mitochondrion inner membrane</location>
        <topology evidence="1">Multi-pass membrane protein</topology>
    </subcellularLocation>
</comment>
<evidence type="ECO:0000313" key="12">
    <source>
        <dbReference type="EMBL" id="KAL3319784.1"/>
    </source>
</evidence>
<comment type="caution">
    <text evidence="12">The sequence shown here is derived from an EMBL/GenBank/DDBJ whole genome shotgun (WGS) entry which is preliminary data.</text>
</comment>
<dbReference type="Pfam" id="PF00153">
    <property type="entry name" value="Mito_carr"/>
    <property type="match status" value="3"/>
</dbReference>
<evidence type="ECO:0000256" key="11">
    <source>
        <dbReference type="RuleBase" id="RU000488"/>
    </source>
</evidence>
<dbReference type="Proteomes" id="UP001626550">
    <property type="component" value="Unassembled WGS sequence"/>
</dbReference>
<evidence type="ECO:0000256" key="3">
    <source>
        <dbReference type="ARBA" id="ARBA00022448"/>
    </source>
</evidence>
<keyword evidence="13" id="KW-1185">Reference proteome</keyword>
<evidence type="ECO:0000256" key="10">
    <source>
        <dbReference type="PROSITE-ProRule" id="PRU00282"/>
    </source>
</evidence>
<dbReference type="GO" id="GO:0006862">
    <property type="term" value="P:nucleotide transport"/>
    <property type="evidence" value="ECO:0007669"/>
    <property type="project" value="UniProtKB-ARBA"/>
</dbReference>
<feature type="repeat" description="Solcar" evidence="10">
    <location>
        <begin position="123"/>
        <end position="209"/>
    </location>
</feature>
<dbReference type="SUPFAM" id="SSF103506">
    <property type="entry name" value="Mitochondrial carrier"/>
    <property type="match status" value="1"/>
</dbReference>
<evidence type="ECO:0000256" key="7">
    <source>
        <dbReference type="ARBA" id="ARBA00022989"/>
    </source>
</evidence>
<keyword evidence="7" id="KW-1133">Transmembrane helix</keyword>
<reference evidence="12 13" key="1">
    <citation type="submission" date="2024-11" db="EMBL/GenBank/DDBJ databases">
        <title>Adaptive evolution of stress response genes in parasites aligns with host niche diversity.</title>
        <authorList>
            <person name="Hahn C."/>
            <person name="Resl P."/>
        </authorList>
    </citation>
    <scope>NUCLEOTIDE SEQUENCE [LARGE SCALE GENOMIC DNA]</scope>
    <source>
        <strain evidence="12">EGGRZ-B1_66</strain>
        <tissue evidence="12">Body</tissue>
    </source>
</reference>
<dbReference type="PANTHER" id="PTHR45829">
    <property type="entry name" value="MITOCHONDRIAL CARRIER PROTEIN RIM2"/>
    <property type="match status" value="1"/>
</dbReference>
<comment type="similarity">
    <text evidence="2 11">Belongs to the mitochondrial carrier (TC 2.A.29) family.</text>
</comment>
<keyword evidence="5" id="KW-0677">Repeat</keyword>
<protein>
    <recommendedName>
        <fullName evidence="14">Mitochondrial carrier protein</fullName>
    </recommendedName>
</protein>
<evidence type="ECO:0000256" key="8">
    <source>
        <dbReference type="ARBA" id="ARBA00023128"/>
    </source>
</evidence>
<keyword evidence="9 10" id="KW-0472">Membrane</keyword>
<evidence type="ECO:0000313" key="13">
    <source>
        <dbReference type="Proteomes" id="UP001626550"/>
    </source>
</evidence>
<dbReference type="InterPro" id="IPR049562">
    <property type="entry name" value="SLC25A33/36-like"/>
</dbReference>
<dbReference type="EMBL" id="JBJKFK010000102">
    <property type="protein sequence ID" value="KAL3319784.1"/>
    <property type="molecule type" value="Genomic_DNA"/>
</dbReference>
<dbReference type="InterPro" id="IPR018108">
    <property type="entry name" value="MCP_transmembrane"/>
</dbReference>
<evidence type="ECO:0008006" key="14">
    <source>
        <dbReference type="Google" id="ProtNLM"/>
    </source>
</evidence>
<evidence type="ECO:0000256" key="5">
    <source>
        <dbReference type="ARBA" id="ARBA00022737"/>
    </source>
</evidence>
<sequence length="431" mass="48341">MIDESTAHIIGGGIGGTTAAIITSPLEVVKVRLQSSGGAKILNSNLTSTVESAASATASKSLTSSWRRLIWLRTVADIANNEGKRALFKGLVPTILGVLPSRATYFYSYHSGQEFFGKYIQNNSSGIYLCSAIFGSLTASTLTSPIWYIKTRLQLDSGTGSKSLTVLKVIVSTYKENGIRGFYRGITASYVGSLETAINYVTYENLKAHLLSWDRRRKRRTRDEQGQSLIDCIESLRDKREYLVNKQMELLRIQLREEVHRYWWMPMRFRSSKPEVVKTQEIIDLDRKLIPLEEQLNLFLMEENEFQSTHQTADLRGSTGGSKMQSFSDMLLIGLASCCSKGIAITIAYPHEVVRTRLREPSGRYHGFVGTLVKIVNEDGLRGLYRGLATHYIRQIPNSGIMMGTYEGVIFALQYWGLMRVNGVASDRETK</sequence>
<dbReference type="InterPro" id="IPR023395">
    <property type="entry name" value="MCP_dom_sf"/>
</dbReference>
<keyword evidence="4 10" id="KW-0812">Transmembrane</keyword>
<evidence type="ECO:0000256" key="1">
    <source>
        <dbReference type="ARBA" id="ARBA00004448"/>
    </source>
</evidence>
<gene>
    <name evidence="12" type="ORF">Ciccas_001536</name>
</gene>
<keyword evidence="8" id="KW-0496">Mitochondrion</keyword>
<evidence type="ECO:0000256" key="6">
    <source>
        <dbReference type="ARBA" id="ARBA00022792"/>
    </source>
</evidence>
<dbReference type="PANTHER" id="PTHR45829:SF4">
    <property type="entry name" value="MITOCHONDRIAL CARRIER PROTEIN RIM2"/>
    <property type="match status" value="1"/>
</dbReference>
<proteinExistence type="inferred from homology"/>
<evidence type="ECO:0000256" key="9">
    <source>
        <dbReference type="ARBA" id="ARBA00023136"/>
    </source>
</evidence>
<accession>A0ABD2QJS6</accession>
<keyword evidence="3 11" id="KW-0813">Transport</keyword>
<feature type="repeat" description="Solcar" evidence="10">
    <location>
        <begin position="3"/>
        <end position="115"/>
    </location>
</feature>
<evidence type="ECO:0000256" key="4">
    <source>
        <dbReference type="ARBA" id="ARBA00022692"/>
    </source>
</evidence>
<dbReference type="AlphaFoldDB" id="A0ABD2QJS6"/>
<keyword evidence="6" id="KW-0999">Mitochondrion inner membrane</keyword>
<dbReference type="PROSITE" id="PS50920">
    <property type="entry name" value="SOLCAR"/>
    <property type="match status" value="3"/>
</dbReference>
<evidence type="ECO:0000256" key="2">
    <source>
        <dbReference type="ARBA" id="ARBA00006375"/>
    </source>
</evidence>
<organism evidence="12 13">
    <name type="scientific">Cichlidogyrus casuarinus</name>
    <dbReference type="NCBI Taxonomy" id="1844966"/>
    <lineage>
        <taxon>Eukaryota</taxon>
        <taxon>Metazoa</taxon>
        <taxon>Spiralia</taxon>
        <taxon>Lophotrochozoa</taxon>
        <taxon>Platyhelminthes</taxon>
        <taxon>Monogenea</taxon>
        <taxon>Monopisthocotylea</taxon>
        <taxon>Dactylogyridea</taxon>
        <taxon>Ancyrocephalidae</taxon>
        <taxon>Cichlidogyrus</taxon>
    </lineage>
</organism>
<dbReference type="Gene3D" id="1.50.40.10">
    <property type="entry name" value="Mitochondrial carrier domain"/>
    <property type="match status" value="2"/>
</dbReference>
<name>A0ABD2QJS6_9PLAT</name>
<feature type="repeat" description="Solcar" evidence="10">
    <location>
        <begin position="328"/>
        <end position="412"/>
    </location>
</feature>